<comment type="caution">
    <text evidence="1">The sequence shown here is derived from an EMBL/GenBank/DDBJ whole genome shotgun (WGS) entry which is preliminary data.</text>
</comment>
<name>A0ABN3U0G2_9ACTN</name>
<dbReference type="RefSeq" id="WP_344436824.1">
    <property type="nucleotide sequence ID" value="NZ_BAAASL010000015.1"/>
</dbReference>
<sequence length="89" mass="9108">MTAPAPAAASARQAAYRANGYLNLHQCVYQYPSTGAVLTSVAPNAATTAFNTGTNVSNTADTAVKCGPGNPNWSFLSSYSAAYTIDLTG</sequence>
<dbReference type="EMBL" id="BAAASL010000015">
    <property type="protein sequence ID" value="GAA2720444.1"/>
    <property type="molecule type" value="Genomic_DNA"/>
</dbReference>
<evidence type="ECO:0008006" key="3">
    <source>
        <dbReference type="Google" id="ProtNLM"/>
    </source>
</evidence>
<dbReference type="Proteomes" id="UP001500886">
    <property type="component" value="Unassembled WGS sequence"/>
</dbReference>
<protein>
    <recommendedName>
        <fullName evidence="3">Ricin B lectin domain-containing protein</fullName>
    </recommendedName>
</protein>
<accession>A0ABN3U0G2</accession>
<evidence type="ECO:0000313" key="2">
    <source>
        <dbReference type="Proteomes" id="UP001500886"/>
    </source>
</evidence>
<evidence type="ECO:0000313" key="1">
    <source>
        <dbReference type="EMBL" id="GAA2720444.1"/>
    </source>
</evidence>
<organism evidence="1 2">
    <name type="scientific">Streptomyces luteosporeus</name>
    <dbReference type="NCBI Taxonomy" id="173856"/>
    <lineage>
        <taxon>Bacteria</taxon>
        <taxon>Bacillati</taxon>
        <taxon>Actinomycetota</taxon>
        <taxon>Actinomycetes</taxon>
        <taxon>Kitasatosporales</taxon>
        <taxon>Streptomycetaceae</taxon>
        <taxon>Streptomyces</taxon>
    </lineage>
</organism>
<reference evidence="1 2" key="1">
    <citation type="journal article" date="2019" name="Int. J. Syst. Evol. Microbiol.">
        <title>The Global Catalogue of Microorganisms (GCM) 10K type strain sequencing project: providing services to taxonomists for standard genome sequencing and annotation.</title>
        <authorList>
            <consortium name="The Broad Institute Genomics Platform"/>
            <consortium name="The Broad Institute Genome Sequencing Center for Infectious Disease"/>
            <person name="Wu L."/>
            <person name="Ma J."/>
        </authorList>
    </citation>
    <scope>NUCLEOTIDE SEQUENCE [LARGE SCALE GENOMIC DNA]</scope>
    <source>
        <strain evidence="1 2">JCM 4542</strain>
    </source>
</reference>
<gene>
    <name evidence="1" type="ORF">GCM10010315_40880</name>
</gene>
<keyword evidence="2" id="KW-1185">Reference proteome</keyword>
<proteinExistence type="predicted"/>